<feature type="transmembrane region" description="Helical" evidence="2">
    <location>
        <begin position="968"/>
        <end position="988"/>
    </location>
</feature>
<feature type="transmembrane region" description="Helical" evidence="2">
    <location>
        <begin position="475"/>
        <end position="497"/>
    </location>
</feature>
<evidence type="ECO:0000313" key="3">
    <source>
        <dbReference type="EMBL" id="PLW84172.1"/>
    </source>
</evidence>
<dbReference type="SUPFAM" id="SSF82866">
    <property type="entry name" value="Multidrug efflux transporter AcrB transmembrane domain"/>
    <property type="match status" value="2"/>
</dbReference>
<accession>A0A2N5Y707</accession>
<gene>
    <name evidence="3" type="ORF">CWI75_02145</name>
</gene>
<reference evidence="4" key="1">
    <citation type="submission" date="2017-11" db="EMBL/GenBank/DDBJ databases">
        <title>The draft genome sequence of Chromatocurvus sp. F02.</title>
        <authorList>
            <person name="Du Z.-J."/>
            <person name="Chang Y.-Q."/>
        </authorList>
    </citation>
    <scope>NUCLEOTIDE SEQUENCE [LARGE SCALE GENOMIC DNA]</scope>
    <source>
        <strain evidence="4">F02</strain>
    </source>
</reference>
<dbReference type="AlphaFoldDB" id="A0A2N5Y707"/>
<dbReference type="PANTHER" id="PTHR32063">
    <property type="match status" value="1"/>
</dbReference>
<feature type="transmembrane region" description="Helical" evidence="2">
    <location>
        <begin position="445"/>
        <end position="463"/>
    </location>
</feature>
<dbReference type="GO" id="GO:0042910">
    <property type="term" value="F:xenobiotic transmembrane transporter activity"/>
    <property type="evidence" value="ECO:0007669"/>
    <property type="project" value="TreeGrafter"/>
</dbReference>
<organism evidence="3 4">
    <name type="scientific">Kineobactrum sediminis</name>
    <dbReference type="NCBI Taxonomy" id="1905677"/>
    <lineage>
        <taxon>Bacteria</taxon>
        <taxon>Pseudomonadati</taxon>
        <taxon>Pseudomonadota</taxon>
        <taxon>Gammaproteobacteria</taxon>
        <taxon>Cellvibrionales</taxon>
        <taxon>Halieaceae</taxon>
        <taxon>Kineobactrum</taxon>
    </lineage>
</organism>
<feature type="transmembrane region" description="Helical" evidence="2">
    <location>
        <begin position="1039"/>
        <end position="1063"/>
    </location>
</feature>
<evidence type="ECO:0008006" key="5">
    <source>
        <dbReference type="Google" id="ProtNLM"/>
    </source>
</evidence>
<dbReference type="InterPro" id="IPR027463">
    <property type="entry name" value="AcrB_DN_DC_subdom"/>
</dbReference>
<dbReference type="PRINTS" id="PR00702">
    <property type="entry name" value="ACRIFLAVINRP"/>
</dbReference>
<proteinExistence type="predicted"/>
<protein>
    <recommendedName>
        <fullName evidence="5">AcrB/AcrD/AcrF family protein</fullName>
    </recommendedName>
</protein>
<name>A0A2N5Y707_9GAMM</name>
<dbReference type="SUPFAM" id="SSF82714">
    <property type="entry name" value="Multidrug efflux transporter AcrB TolC docking domain, DN and DC subdomains"/>
    <property type="match status" value="2"/>
</dbReference>
<feature type="transmembrane region" description="Helical" evidence="2">
    <location>
        <begin position="348"/>
        <end position="373"/>
    </location>
</feature>
<dbReference type="Pfam" id="PF00873">
    <property type="entry name" value="ACR_tran"/>
    <property type="match status" value="1"/>
</dbReference>
<keyword evidence="2" id="KW-0472">Membrane</keyword>
<comment type="caution">
    <text evidence="3">The sequence shown here is derived from an EMBL/GenBank/DDBJ whole genome shotgun (WGS) entry which is preliminary data.</text>
</comment>
<dbReference type="PANTHER" id="PTHR32063:SF16">
    <property type="entry name" value="CATION EFFLUX SYSTEM (ACRB_ACRD_ACRF FAMILY)"/>
    <property type="match status" value="1"/>
</dbReference>
<feature type="region of interest" description="Disordered" evidence="1">
    <location>
        <begin position="503"/>
        <end position="533"/>
    </location>
</feature>
<dbReference type="InterPro" id="IPR001036">
    <property type="entry name" value="Acrflvin-R"/>
</dbReference>
<dbReference type="Gene3D" id="3.30.70.1440">
    <property type="entry name" value="Multidrug efflux transporter AcrB pore domain"/>
    <property type="match status" value="1"/>
</dbReference>
<evidence type="ECO:0000256" key="2">
    <source>
        <dbReference type="SAM" id="Phobius"/>
    </source>
</evidence>
<sequence>MSELGFAGRVADRLIDSKLVPLIVIGTLLAGAWGLAMTPREDRPEIEVPIARLVIPFPGAGAERVDELVARPVGAWISQLEQVVEFSSVASSDAALVDVEFVTGLSDSDAYTLLSEVVDSNLHLLPAGAGPVGIRTVGDEILVGLMATLSSARLGSDELRRIGEEMVAELEQVPGVRSVEVFGGQPRQVQVQPRPAQLAAHQIGLLQLAEAIEAATLRLPAEPLRGDRTRRVQVGSLPATVADVERIQVGAGPAGLVYLRDVAAVVDGPAPVESASLHWQRGSDGEVAAISLALTSVPNANISAVTARALKRLDELAATLLPSTVALTIAHDAGAMATETVVSVLENFATATVTVVAIILIGLGWRAAVGVSLQLPSSLAIVPAAYLWLGYTLNPVSIAAMILAIGLLADDNVIIMENIRRHFRRAGNSSRNLAVKAVDEVGNPTIIAVFLIIVTFLPTAFITGEMGQYTRAIPIGTSLAIAFSLVIALTVTPYVAYRILGSSSSGGGEPGDSREDGDDDSGQGATADESDLPHSRLSDAYRRALQRFFDSASLRWLLYLVLVVLFVASIAMVGLRAVQLTLVPILDRDVFVVELELPPGSPLEQTLAAASVVGRKLHSYPEVEAYTLFAGMRGPLIVPPPGPPDIPVASSHRASLYVQLPPTEKRERMSFEISRDLAFEQLPALLEPFGGRAWVRSIPSGPSSDNDIQAEIVGEDIQQRDDLADVITQLFEQHKAIGAIEHFPKLTGPETRLDVNLNRAAAHGVAPARIAAAVQLALTGRTVAALDLPDERYPLPVVVRLEQGLRNWASDLAGLYVKSHSGELVSLPDLVDIDEQSWDANRHRHQQLPTVYVAARVNRDVSQPVSVQRDIIRQLEKRLDTMPEIKWIGVPAGDHETALYWGGEWAMTQQVYRDLAVAGVVVVLLIYVVLAGWFGSYSMPLIIMIPIPLVFIGVIPGHWIARLDIAGLGVLGVIALVGIVVRNALLLVDFTRLSLDQGMQLRDALISAGLVRTRPILLTAGTVVFGSGALVFEPALKPLGVTLVSGVVVATLLTLILIPALYFHVYNEEEDAR</sequence>
<evidence type="ECO:0000313" key="4">
    <source>
        <dbReference type="Proteomes" id="UP000234845"/>
    </source>
</evidence>
<keyword evidence="2" id="KW-0812">Transmembrane</keyword>
<dbReference type="GO" id="GO:0005886">
    <property type="term" value="C:plasma membrane"/>
    <property type="evidence" value="ECO:0007669"/>
    <property type="project" value="TreeGrafter"/>
</dbReference>
<feature type="transmembrane region" description="Helical" evidence="2">
    <location>
        <begin position="941"/>
        <end position="961"/>
    </location>
</feature>
<feature type="transmembrane region" description="Helical" evidence="2">
    <location>
        <begin position="385"/>
        <end position="409"/>
    </location>
</feature>
<keyword evidence="2" id="KW-1133">Transmembrane helix</keyword>
<dbReference type="Gene3D" id="1.20.1640.10">
    <property type="entry name" value="Multidrug efflux transporter AcrB transmembrane domain"/>
    <property type="match status" value="2"/>
</dbReference>
<dbReference type="OrthoDB" id="9757940at2"/>
<dbReference type="RefSeq" id="WP_101519808.1">
    <property type="nucleotide sequence ID" value="NZ_PKLZ01000001.1"/>
</dbReference>
<evidence type="ECO:0000256" key="1">
    <source>
        <dbReference type="SAM" id="MobiDB-lite"/>
    </source>
</evidence>
<dbReference type="EMBL" id="PKLZ01000001">
    <property type="protein sequence ID" value="PLW84172.1"/>
    <property type="molecule type" value="Genomic_DNA"/>
</dbReference>
<dbReference type="Gene3D" id="3.30.70.1430">
    <property type="entry name" value="Multidrug efflux transporter AcrB pore domain"/>
    <property type="match status" value="2"/>
</dbReference>
<dbReference type="SUPFAM" id="SSF82693">
    <property type="entry name" value="Multidrug efflux transporter AcrB pore domain, PN1, PN2, PC1 and PC2 subdomains"/>
    <property type="match status" value="3"/>
</dbReference>
<dbReference type="Gene3D" id="3.30.2090.10">
    <property type="entry name" value="Multidrug efflux transporter AcrB TolC docking domain, DN and DC subdomains"/>
    <property type="match status" value="2"/>
</dbReference>
<dbReference type="Proteomes" id="UP000234845">
    <property type="component" value="Unassembled WGS sequence"/>
</dbReference>
<feature type="transmembrane region" description="Helical" evidence="2">
    <location>
        <begin position="915"/>
        <end position="935"/>
    </location>
</feature>
<feature type="transmembrane region" description="Helical" evidence="2">
    <location>
        <begin position="556"/>
        <end position="578"/>
    </location>
</feature>
<dbReference type="Gene3D" id="3.30.70.1320">
    <property type="entry name" value="Multidrug efflux transporter AcrB pore domain like"/>
    <property type="match status" value="1"/>
</dbReference>
<keyword evidence="4" id="KW-1185">Reference proteome</keyword>
<feature type="transmembrane region" description="Helical" evidence="2">
    <location>
        <begin position="1015"/>
        <end position="1032"/>
    </location>
</feature>